<keyword evidence="4 8" id="KW-0689">Ribosomal protein</keyword>
<dbReference type="SUPFAM" id="SSF56047">
    <property type="entry name" value="Ribosomal protein S8"/>
    <property type="match status" value="1"/>
</dbReference>
<dbReference type="Gene3D" id="3.30.1490.10">
    <property type="match status" value="1"/>
</dbReference>
<dbReference type="FunFam" id="3.30.1490.10:FF:000001">
    <property type="entry name" value="30S ribosomal protein S8"/>
    <property type="match status" value="1"/>
</dbReference>
<gene>
    <name evidence="8 10" type="primary">rpsH</name>
    <name evidence="10" type="ORF">CMUST_02490</name>
</gene>
<dbReference type="GO" id="GO:0006412">
    <property type="term" value="P:translation"/>
    <property type="evidence" value="ECO:0007669"/>
    <property type="project" value="UniProtKB-UniRule"/>
</dbReference>
<dbReference type="Proteomes" id="UP000035199">
    <property type="component" value="Chromosome"/>
</dbReference>
<protein>
    <recommendedName>
        <fullName evidence="6 8">Small ribosomal subunit protein uS8</fullName>
    </recommendedName>
</protein>
<organism evidence="10 11">
    <name type="scientific">Corynebacterium mustelae</name>
    <dbReference type="NCBI Taxonomy" id="571915"/>
    <lineage>
        <taxon>Bacteria</taxon>
        <taxon>Bacillati</taxon>
        <taxon>Actinomycetota</taxon>
        <taxon>Actinomycetes</taxon>
        <taxon>Mycobacteriales</taxon>
        <taxon>Corynebacteriaceae</taxon>
        <taxon>Corynebacterium</taxon>
    </lineage>
</organism>
<accession>A0A0G3H165</accession>
<dbReference type="HAMAP" id="MF_01302_B">
    <property type="entry name" value="Ribosomal_uS8_B"/>
    <property type="match status" value="1"/>
</dbReference>
<comment type="subunit">
    <text evidence="7 8">Part of the 30S ribosomal subunit. Contacts proteins S5 and S12.</text>
</comment>
<dbReference type="GO" id="GO:0003735">
    <property type="term" value="F:structural constituent of ribosome"/>
    <property type="evidence" value="ECO:0007669"/>
    <property type="project" value="InterPro"/>
</dbReference>
<dbReference type="GO" id="GO:1990904">
    <property type="term" value="C:ribonucleoprotein complex"/>
    <property type="evidence" value="ECO:0007669"/>
    <property type="project" value="UniProtKB-KW"/>
</dbReference>
<dbReference type="NCBIfam" id="NF001109">
    <property type="entry name" value="PRK00136.1"/>
    <property type="match status" value="1"/>
</dbReference>
<evidence type="ECO:0000313" key="11">
    <source>
        <dbReference type="Proteomes" id="UP000035199"/>
    </source>
</evidence>
<comment type="similarity">
    <text evidence="1 8 9">Belongs to the universal ribosomal protein uS8 family.</text>
</comment>
<evidence type="ECO:0000313" key="10">
    <source>
        <dbReference type="EMBL" id="AKK04842.1"/>
    </source>
</evidence>
<dbReference type="PATRIC" id="fig|571915.4.peg.528"/>
<dbReference type="STRING" id="571915.CMUST_02490"/>
<evidence type="ECO:0000256" key="8">
    <source>
        <dbReference type="HAMAP-Rule" id="MF_01302"/>
    </source>
</evidence>
<dbReference type="PROSITE" id="PS00053">
    <property type="entry name" value="RIBOSOMAL_S8"/>
    <property type="match status" value="1"/>
</dbReference>
<dbReference type="KEGG" id="cmv:CMUST_02490"/>
<evidence type="ECO:0000256" key="4">
    <source>
        <dbReference type="ARBA" id="ARBA00022980"/>
    </source>
</evidence>
<dbReference type="GO" id="GO:0005840">
    <property type="term" value="C:ribosome"/>
    <property type="evidence" value="ECO:0007669"/>
    <property type="project" value="UniProtKB-KW"/>
</dbReference>
<keyword evidence="3 8" id="KW-0694">RNA-binding</keyword>
<evidence type="ECO:0000256" key="6">
    <source>
        <dbReference type="ARBA" id="ARBA00035258"/>
    </source>
</evidence>
<dbReference type="EMBL" id="CP011542">
    <property type="protein sequence ID" value="AKK04842.1"/>
    <property type="molecule type" value="Genomic_DNA"/>
</dbReference>
<dbReference type="FunFam" id="3.30.1370.30:FF:000002">
    <property type="entry name" value="30S ribosomal protein S8"/>
    <property type="match status" value="1"/>
</dbReference>
<dbReference type="InterPro" id="IPR047863">
    <property type="entry name" value="Ribosomal_uS8_CS"/>
</dbReference>
<evidence type="ECO:0000256" key="5">
    <source>
        <dbReference type="ARBA" id="ARBA00023274"/>
    </source>
</evidence>
<dbReference type="GO" id="GO:0005737">
    <property type="term" value="C:cytoplasm"/>
    <property type="evidence" value="ECO:0007669"/>
    <property type="project" value="UniProtKB-ARBA"/>
</dbReference>
<keyword evidence="5 8" id="KW-0687">Ribonucleoprotein</keyword>
<dbReference type="AlphaFoldDB" id="A0A0G3H165"/>
<dbReference type="InterPro" id="IPR000630">
    <property type="entry name" value="Ribosomal_uS8"/>
</dbReference>
<comment type="function">
    <text evidence="8">One of the primary rRNA binding proteins, it binds directly to 16S rRNA central domain where it helps coordinate assembly of the platform of the 30S subunit.</text>
</comment>
<evidence type="ECO:0000256" key="2">
    <source>
        <dbReference type="ARBA" id="ARBA00022730"/>
    </source>
</evidence>
<evidence type="ECO:0000256" key="7">
    <source>
        <dbReference type="ARBA" id="ARBA00046740"/>
    </source>
</evidence>
<evidence type="ECO:0000256" key="3">
    <source>
        <dbReference type="ARBA" id="ARBA00022884"/>
    </source>
</evidence>
<dbReference type="Pfam" id="PF00410">
    <property type="entry name" value="Ribosomal_S8"/>
    <property type="match status" value="1"/>
</dbReference>
<dbReference type="Gene3D" id="3.30.1370.30">
    <property type="match status" value="1"/>
</dbReference>
<evidence type="ECO:0000256" key="1">
    <source>
        <dbReference type="ARBA" id="ARBA00006471"/>
    </source>
</evidence>
<dbReference type="PANTHER" id="PTHR11758">
    <property type="entry name" value="40S RIBOSOMAL PROTEIN S15A"/>
    <property type="match status" value="1"/>
</dbReference>
<dbReference type="InterPro" id="IPR035987">
    <property type="entry name" value="Ribosomal_uS8_sf"/>
</dbReference>
<evidence type="ECO:0000256" key="9">
    <source>
        <dbReference type="RuleBase" id="RU003660"/>
    </source>
</evidence>
<dbReference type="GO" id="GO:0019843">
    <property type="term" value="F:rRNA binding"/>
    <property type="evidence" value="ECO:0007669"/>
    <property type="project" value="UniProtKB-UniRule"/>
</dbReference>
<keyword evidence="2 8" id="KW-0699">rRNA-binding</keyword>
<sequence>MWQRAPQLLSLGREKWPIICGDAFEGGRNRDEKGLWVTFMTMTDPIADMLSRVRNANHAHHDSVSMPSSKLKANIAEILKSEGYIADYTVEDAKVGKTLTLELKYGPSRERSISGVRRVSKPGLRVYAKSNNLPKVLGGLGVAIISTSQGLLTDRQAYEKGVGGEVLAYVW</sequence>
<reference evidence="11" key="2">
    <citation type="submission" date="2015-05" db="EMBL/GenBank/DDBJ databases">
        <title>Complete genome sequence of Corynebacterium mustelae DSM 45274, isolated from various tissues of a male ferret with lethal sepsis.</title>
        <authorList>
            <person name="Ruckert C."/>
            <person name="Albersmeier A."/>
            <person name="Winkler A."/>
            <person name="Tauch A."/>
        </authorList>
    </citation>
    <scope>NUCLEOTIDE SEQUENCE [LARGE SCALE GENOMIC DNA]</scope>
    <source>
        <strain evidence="11">DSM 45274</strain>
    </source>
</reference>
<name>A0A0G3H165_9CORY</name>
<proteinExistence type="inferred from homology"/>
<keyword evidence="11" id="KW-1185">Reference proteome</keyword>
<reference evidence="10 11" key="1">
    <citation type="journal article" date="2015" name="Genome Announc.">
        <title>Complete Genome Sequence of the Type Strain Corynebacterium mustelae DSM 45274, Isolated from Various Tissues of a Male Ferret with Lethal Sepsis.</title>
        <authorList>
            <person name="Ruckert C."/>
            <person name="Eimer J."/>
            <person name="Winkler A."/>
            <person name="Tauch A."/>
        </authorList>
    </citation>
    <scope>NUCLEOTIDE SEQUENCE [LARGE SCALE GENOMIC DNA]</scope>
    <source>
        <strain evidence="10 11">DSM 45274</strain>
    </source>
</reference>